<evidence type="ECO:0000313" key="2">
    <source>
        <dbReference type="Proteomes" id="UP000002499"/>
    </source>
</evidence>
<reference evidence="1 2" key="1">
    <citation type="journal article" date="2011" name="PLoS Genet.">
        <title>Genome sequencing and comparative transcriptomics of the model entomopathogenic fungi Metarhizium anisopliae and M. acridum.</title>
        <authorList>
            <person name="Gao Q."/>
            <person name="Jin K."/>
            <person name="Ying S.H."/>
            <person name="Zhang Y."/>
            <person name="Xiao G."/>
            <person name="Shang Y."/>
            <person name="Duan Z."/>
            <person name="Hu X."/>
            <person name="Xie X.Q."/>
            <person name="Zhou G."/>
            <person name="Peng G."/>
            <person name="Luo Z."/>
            <person name="Huang W."/>
            <person name="Wang B."/>
            <person name="Fang W."/>
            <person name="Wang S."/>
            <person name="Zhong Y."/>
            <person name="Ma L.J."/>
            <person name="St Leger R.J."/>
            <person name="Zhao G.P."/>
            <person name="Pei Y."/>
            <person name="Feng M.G."/>
            <person name="Xia Y."/>
            <person name="Wang C."/>
        </authorList>
    </citation>
    <scope>NUCLEOTIDE SEQUENCE [LARGE SCALE GENOMIC DNA]</scope>
    <source>
        <strain evidence="1 2">CQMa 102</strain>
    </source>
</reference>
<dbReference type="HOGENOM" id="CLU_1652560_0_0_1"/>
<dbReference type="EMBL" id="GL698627">
    <property type="protein sequence ID" value="EFY84431.1"/>
    <property type="molecule type" value="Genomic_DNA"/>
</dbReference>
<evidence type="ECO:0008006" key="3">
    <source>
        <dbReference type="Google" id="ProtNLM"/>
    </source>
</evidence>
<dbReference type="InParanoid" id="E9EI35"/>
<proteinExistence type="predicted"/>
<dbReference type="KEGG" id="maw:19253844"/>
<organism evidence="2">
    <name type="scientific">Metarhizium acridum (strain CQMa 102)</name>
    <dbReference type="NCBI Taxonomy" id="655827"/>
    <lineage>
        <taxon>Eukaryota</taxon>
        <taxon>Fungi</taxon>
        <taxon>Dikarya</taxon>
        <taxon>Ascomycota</taxon>
        <taxon>Pezizomycotina</taxon>
        <taxon>Sordariomycetes</taxon>
        <taxon>Hypocreomycetidae</taxon>
        <taxon>Hypocreales</taxon>
        <taxon>Clavicipitaceae</taxon>
        <taxon>Metarhizium</taxon>
    </lineage>
</organism>
<sequence>MLFAKQGDRFVYDKLPLVGFEYTREASSAGQTEGVDDDFRFNLYRHPEVQGLPAQNSRTNTTPATRTSFDYRHDVYSLGVVLLELGLKESVETMQQMASVLAGYGSHTTDGFREYLLRHEVPKLLSRMGKGYREAARICVEATGDGSIHEDFYLKVVRVN</sequence>
<dbReference type="Proteomes" id="UP000002499">
    <property type="component" value="Unassembled WGS sequence"/>
</dbReference>
<dbReference type="AlphaFoldDB" id="E9EI35"/>
<dbReference type="OrthoDB" id="1911848at2759"/>
<name>E9EI35_METAQ</name>
<dbReference type="eggNOG" id="ENOG502RMBF">
    <property type="taxonomic scope" value="Eukaryota"/>
</dbReference>
<dbReference type="GeneID" id="19253844"/>
<evidence type="ECO:0000313" key="1">
    <source>
        <dbReference type="EMBL" id="EFY84431.1"/>
    </source>
</evidence>
<gene>
    <name evidence="1" type="ORF">MAC_09533</name>
</gene>
<accession>E9EI35</accession>
<keyword evidence="2" id="KW-1185">Reference proteome</keyword>
<dbReference type="PANTHER" id="PTHR37542">
    <property type="entry name" value="HELO DOMAIN-CONTAINING PROTEIN-RELATED"/>
    <property type="match status" value="1"/>
</dbReference>
<dbReference type="PANTHER" id="PTHR37542:SF3">
    <property type="entry name" value="PRION-INHIBITION AND PROPAGATION HELO DOMAIN-CONTAINING PROTEIN"/>
    <property type="match status" value="1"/>
</dbReference>
<protein>
    <recommendedName>
        <fullName evidence="3">Protein kinase domain-containing protein</fullName>
    </recommendedName>
</protein>